<feature type="binding site" evidence="3">
    <location>
        <begin position="107"/>
        <end position="109"/>
    </location>
    <ligand>
        <name>CoA</name>
        <dbReference type="ChEBI" id="CHEBI:57287"/>
    </ligand>
</feature>
<dbReference type="NCBIfam" id="NF003809">
    <property type="entry name" value="PRK05398.1"/>
    <property type="match status" value="1"/>
</dbReference>
<gene>
    <name evidence="3" type="primary">frc</name>
    <name evidence="4" type="ORF">CAK95_12735</name>
</gene>
<comment type="catalytic activity">
    <reaction evidence="3">
        <text>formyl-CoA + oxalate = oxalyl-CoA + formate</text>
        <dbReference type="Rhea" id="RHEA:16545"/>
        <dbReference type="ChEBI" id="CHEBI:15740"/>
        <dbReference type="ChEBI" id="CHEBI:30623"/>
        <dbReference type="ChEBI" id="CHEBI:57376"/>
        <dbReference type="ChEBI" id="CHEBI:57388"/>
        <dbReference type="EC" id="2.8.3.16"/>
    </reaction>
</comment>
<dbReference type="EC" id="2.8.3.16" evidence="3"/>
<dbReference type="InterPro" id="IPR023606">
    <property type="entry name" value="CoA-Trfase_III_dom_1_sf"/>
</dbReference>
<organism evidence="4 5">
    <name type="scientific">Pseudorhodoplanes sinuspersici</name>
    <dbReference type="NCBI Taxonomy" id="1235591"/>
    <lineage>
        <taxon>Bacteria</taxon>
        <taxon>Pseudomonadati</taxon>
        <taxon>Pseudomonadota</taxon>
        <taxon>Alphaproteobacteria</taxon>
        <taxon>Hyphomicrobiales</taxon>
        <taxon>Pseudorhodoplanes</taxon>
    </lineage>
</organism>
<name>A0A1W7A0K9_9HYPH</name>
<feature type="active site" description="Nucleophile" evidence="3">
    <location>
        <position position="179"/>
    </location>
</feature>
<dbReference type="Gene3D" id="3.40.50.10540">
    <property type="entry name" value="Crotonobetainyl-coa:carnitine coa-transferase, domain 1"/>
    <property type="match status" value="1"/>
</dbReference>
<dbReference type="NCBIfam" id="TIGR03253">
    <property type="entry name" value="oxalate_frc"/>
    <property type="match status" value="1"/>
</dbReference>
<dbReference type="STRING" id="1235591.CAK95_12735"/>
<proteinExistence type="inferred from homology"/>
<comment type="pathway">
    <text evidence="3">Metabolic intermediate degradation; oxalate degradation; CO(2) and formate from oxalate: step 1/2.</text>
</comment>
<dbReference type="Gene3D" id="3.30.1540.10">
    <property type="entry name" value="formyl-coa transferase, domain 3"/>
    <property type="match status" value="1"/>
</dbReference>
<dbReference type="InterPro" id="IPR017659">
    <property type="entry name" value="Formyl_CoA_transfer"/>
</dbReference>
<accession>A0A1W7A0K9</accession>
<dbReference type="GO" id="GO:0033608">
    <property type="term" value="F:formyl-CoA transferase activity"/>
    <property type="evidence" value="ECO:0007669"/>
    <property type="project" value="UniProtKB-EC"/>
</dbReference>
<keyword evidence="5" id="KW-1185">Reference proteome</keyword>
<evidence type="ECO:0000256" key="3">
    <source>
        <dbReference type="HAMAP-Rule" id="MF_00742"/>
    </source>
</evidence>
<evidence type="ECO:0000256" key="1">
    <source>
        <dbReference type="ARBA" id="ARBA00022679"/>
    </source>
</evidence>
<feature type="binding site" evidence="3">
    <location>
        <begin position="147"/>
        <end position="150"/>
    </location>
    <ligand>
        <name>CoA</name>
        <dbReference type="ChEBI" id="CHEBI:57287"/>
    </ligand>
</feature>
<comment type="similarity">
    <text evidence="3">Belongs to the CoA-transferase III family. Frc subfamily.</text>
</comment>
<evidence type="ECO:0000256" key="2">
    <source>
        <dbReference type="ARBA" id="ARBA00025298"/>
    </source>
</evidence>
<dbReference type="UniPathway" id="UPA00540">
    <property type="reaction ID" value="UER00598"/>
</dbReference>
<dbReference type="InterPro" id="IPR044855">
    <property type="entry name" value="CoA-Trfase_III_dom3_sf"/>
</dbReference>
<protein>
    <recommendedName>
        <fullName evidence="3">Formyl-CoA:oxalate CoA-transferase</fullName>
        <shortName evidence="3">FCOCT</shortName>
        <ecNumber evidence="3">2.8.3.16</ecNumber>
    </recommendedName>
    <alternativeName>
        <fullName evidence="3">Formyl-coenzyme A transferase</fullName>
        <shortName evidence="3">Formyl-CoA transferase</shortName>
    </alternativeName>
</protein>
<comment type="function">
    <text evidence="2 3">Involved in the catabolism of oxalate and in the adapatation to low pH via the induction of the oxalate-dependent acid tolerance response (ATR). Catalyzes the transfer of the CoA moiety from formyl-CoA to oxalate.</text>
</comment>
<evidence type="ECO:0000313" key="4">
    <source>
        <dbReference type="EMBL" id="ARQ02931.1"/>
    </source>
</evidence>
<dbReference type="GO" id="GO:0033611">
    <property type="term" value="P:oxalate catabolic process"/>
    <property type="evidence" value="ECO:0007669"/>
    <property type="project" value="UniProtKB-UniRule"/>
</dbReference>
<evidence type="ECO:0000313" key="5">
    <source>
        <dbReference type="Proteomes" id="UP000194137"/>
    </source>
</evidence>
<feature type="binding site" evidence="3">
    <location>
        <position position="115"/>
    </location>
    <ligand>
        <name>CoA</name>
        <dbReference type="ChEBI" id="CHEBI:57287"/>
    </ligand>
</feature>
<comment type="caution">
    <text evidence="3">Lacks conserved residue(s) required for the propagation of feature annotation.</text>
</comment>
<feature type="binding site" evidence="3">
    <location>
        <begin position="258"/>
        <end position="260"/>
    </location>
    <ligand>
        <name>substrate</name>
    </ligand>
</feature>
<feature type="binding site" evidence="3">
    <location>
        <begin position="28"/>
        <end position="29"/>
    </location>
    <ligand>
        <name>CoA</name>
        <dbReference type="ChEBI" id="CHEBI:57287"/>
    </ligand>
</feature>
<feature type="binding site" evidence="3">
    <location>
        <position position="49"/>
    </location>
    <ligand>
        <name>CoA</name>
        <dbReference type="ChEBI" id="CHEBI:57287"/>
    </ligand>
</feature>
<reference evidence="4 5" key="1">
    <citation type="submission" date="2017-05" db="EMBL/GenBank/DDBJ databases">
        <title>Full genome sequence of Pseudorhodoplanes sinuspersici.</title>
        <authorList>
            <person name="Dastgheib S.M.M."/>
            <person name="Shavandi M."/>
            <person name="Tirandaz H."/>
        </authorList>
    </citation>
    <scope>NUCLEOTIDE SEQUENCE [LARGE SCALE GENOMIC DNA]</scope>
    <source>
        <strain evidence="4 5">RIPI110</strain>
    </source>
</reference>
<dbReference type="SUPFAM" id="SSF89796">
    <property type="entry name" value="CoA-transferase family III (CaiB/BaiF)"/>
    <property type="match status" value="1"/>
</dbReference>
<sequence>MPRPSKKPFGQDGKALDGVRILDFTHVQSGPTCTQLLAWFGADVIKVERPGVGDITRGQLVDVKGADSLYFTMLNHNKRSITIDSKHPQGKRVLDELIKSCDVLVENFAPGALDRMGLTWEHIHKLNPRMIVASVKGFGPGPYEDCKVYENVAQCTGGAASTTGFRDGPPLVTGAQIGDSGTGLHLALGIVAALYQRNRTGRGQKVLAAMQDGVLNLARVKLRDQQRLQHGPLTEYSQYGEGVPFGDATPRAGNDSGGGQPGWILKCKGWEEDPNAYIYFITQAPVWGAICDLIGEPTWKTDPEYATPKARLPKLKAIFARIEEWTMTKTKFEVMNLCNEVDIPVGPILSMKEIAEDESLRKTGTVVEVDHPVRGKYLTVGNPIKLSDSISEVKRSPLLGEHTDEILTKVLGLDKKTVAEIKASGALSAPEKADKAA</sequence>
<dbReference type="InterPro" id="IPR050483">
    <property type="entry name" value="CoA-transferase_III_domain"/>
</dbReference>
<dbReference type="PANTHER" id="PTHR48207">
    <property type="entry name" value="SUCCINATE--HYDROXYMETHYLGLUTARATE COA-TRANSFERASE"/>
    <property type="match status" value="1"/>
</dbReference>
<keyword evidence="1 3" id="KW-0808">Transferase</keyword>
<dbReference type="PANTHER" id="PTHR48207:SF3">
    <property type="entry name" value="SUCCINATE--HYDROXYMETHYLGLUTARATE COA-TRANSFERASE"/>
    <property type="match status" value="1"/>
</dbReference>
<dbReference type="Proteomes" id="UP000194137">
    <property type="component" value="Chromosome"/>
</dbReference>
<comment type="subunit">
    <text evidence="3">Homodimer.</text>
</comment>
<dbReference type="OrthoDB" id="9806585at2"/>
<dbReference type="Pfam" id="PF02515">
    <property type="entry name" value="CoA_transf_3"/>
    <property type="match status" value="1"/>
</dbReference>
<dbReference type="AlphaFoldDB" id="A0A1W7A0K9"/>
<dbReference type="HAMAP" id="MF_00742">
    <property type="entry name" value="Formyl_CoA_transfer"/>
    <property type="match status" value="1"/>
</dbReference>
<dbReference type="EMBL" id="CP021112">
    <property type="protein sequence ID" value="ARQ02931.1"/>
    <property type="molecule type" value="Genomic_DNA"/>
</dbReference>
<dbReference type="KEGG" id="psin:CAK95_12735"/>
<dbReference type="InterPro" id="IPR003673">
    <property type="entry name" value="CoA-Trfase_fam_III"/>
</dbReference>